<dbReference type="GO" id="GO:0016757">
    <property type="term" value="F:glycosyltransferase activity"/>
    <property type="evidence" value="ECO:0007669"/>
    <property type="project" value="UniProtKB-KW"/>
</dbReference>
<dbReference type="RefSeq" id="WP_114811094.1">
    <property type="nucleotide sequence ID" value="NZ_CP139965.1"/>
</dbReference>
<dbReference type="EMBL" id="CP139965">
    <property type="protein sequence ID" value="WQD80484.1"/>
    <property type="molecule type" value="Genomic_DNA"/>
</dbReference>
<dbReference type="InterPro" id="IPR029057">
    <property type="entry name" value="PRTase-like"/>
</dbReference>
<keyword evidence="3" id="KW-1185">Reference proteome</keyword>
<gene>
    <name evidence="2" type="ORF">U0042_12825</name>
</gene>
<name>A0ABZ0WSX2_9BURK</name>
<organism evidence="2 3">
    <name type="scientific">Paraburkholderia kururiensis</name>
    <dbReference type="NCBI Taxonomy" id="984307"/>
    <lineage>
        <taxon>Bacteria</taxon>
        <taxon>Pseudomonadati</taxon>
        <taxon>Pseudomonadota</taxon>
        <taxon>Betaproteobacteria</taxon>
        <taxon>Burkholderiales</taxon>
        <taxon>Burkholderiaceae</taxon>
        <taxon>Paraburkholderia</taxon>
    </lineage>
</organism>
<reference evidence="2 3" key="1">
    <citation type="submission" date="2023-12" db="EMBL/GenBank/DDBJ databases">
        <title>Genome sequencing and assembly of bacterial species from a model synthetic community.</title>
        <authorList>
            <person name="Hogle S.L."/>
        </authorList>
    </citation>
    <scope>NUCLEOTIDE SEQUENCE [LARGE SCALE GENOMIC DNA]</scope>
    <source>
        <strain evidence="2 3">HAMBI 2494</strain>
    </source>
</reference>
<keyword evidence="2" id="KW-0328">Glycosyltransferase</keyword>
<keyword evidence="2" id="KW-0808">Transferase</keyword>
<evidence type="ECO:0000313" key="3">
    <source>
        <dbReference type="Proteomes" id="UP001325479"/>
    </source>
</evidence>
<evidence type="ECO:0000259" key="1">
    <source>
        <dbReference type="Pfam" id="PF00156"/>
    </source>
</evidence>
<dbReference type="Pfam" id="PF00156">
    <property type="entry name" value="Pribosyltran"/>
    <property type="match status" value="1"/>
</dbReference>
<feature type="domain" description="Phosphoribosyltransferase" evidence="1">
    <location>
        <begin position="11"/>
        <end position="170"/>
    </location>
</feature>
<accession>A0ABZ0WSX2</accession>
<dbReference type="InterPro" id="IPR000836">
    <property type="entry name" value="PRTase_dom"/>
</dbReference>
<sequence>MEFLYDDRAHAGRVLAGRLARYAGRDDVIVLGLPRGGVPVAYEVARALGAPLDVVVVRKLGVPNYPELAMGAVGRGDTVYLDRRIVAEAGVPQHEIDRVLTAERAELQRREALYRGSRPALDVEGRTVIVVDDGMATGATMRVAVQLLRKGNAARIVVAVPVAPGETVARVGPLADEVICAYVPRVFQGVGQFYGDFAQTADAQVTELLARSRVEPAE</sequence>
<dbReference type="CDD" id="cd06223">
    <property type="entry name" value="PRTases_typeI"/>
    <property type="match status" value="1"/>
</dbReference>
<dbReference type="Gene3D" id="3.30.1310.20">
    <property type="entry name" value="PRTase-like"/>
    <property type="match status" value="1"/>
</dbReference>
<protein>
    <submittedName>
        <fullName evidence="2">Phosphoribosyltransferase</fullName>
    </submittedName>
</protein>
<dbReference type="SUPFAM" id="SSF53271">
    <property type="entry name" value="PRTase-like"/>
    <property type="match status" value="1"/>
</dbReference>
<dbReference type="Gene3D" id="3.40.50.2020">
    <property type="match status" value="1"/>
</dbReference>
<proteinExistence type="predicted"/>
<dbReference type="Proteomes" id="UP001325479">
    <property type="component" value="Chromosome"/>
</dbReference>
<evidence type="ECO:0000313" key="2">
    <source>
        <dbReference type="EMBL" id="WQD80484.1"/>
    </source>
</evidence>